<dbReference type="Gene3D" id="1.20.5.1930">
    <property type="match status" value="1"/>
</dbReference>
<evidence type="ECO:0000259" key="10">
    <source>
        <dbReference type="SMART" id="SM01049"/>
    </source>
</evidence>
<evidence type="ECO:0000256" key="1">
    <source>
        <dbReference type="ARBA" id="ARBA00004651"/>
    </source>
</evidence>
<feature type="domain" description="Single Cache" evidence="10">
    <location>
        <begin position="46"/>
        <end position="136"/>
    </location>
</feature>
<keyword evidence="2" id="KW-1003">Cell membrane</keyword>
<dbReference type="InterPro" id="IPR036890">
    <property type="entry name" value="HATPase_C_sf"/>
</dbReference>
<sequence>MATAMPLKTKIVLLAVIPLAATVMLMALAVRFQGQDLARRERQLVEQAYMKSKETELRHYVELALSALQPLYASGRDDDAVRQQAIRLLASMDFGSDGYFFLYEMNGLTLMHPRQPELVGRNLWEMRDPNGLAVIQALIAQSRRPEGGFVHYLWRKPSTGQVTPKLGYVVSLERWGWMFGSGLYLDEIDATLDQIDGQVRANVDQTMLIIAGIAVFGAALIGVCGLILNLSEHKVAYAKLRLLAHQVVQSQENERAHLSRDLHDGTSQTLVSIKLLLESAIEQLRRAPVVGVPPALTKALARLQDAAAEVRRISHRLRPALLDTLGLPSALKHLGEEFCEHSGVAFSMQLEGAPVELPEDIKTVFFRVAQEALTNIEKHAGANRVEMVLAFRRDALVLVVRDDGSGFDAACVQQDPSRGIGLRNMRERLQSIGGRCDVNSSAHGTEVRAEAGWSATRVFEHHVRA</sequence>
<dbReference type="PANTHER" id="PTHR24421:SF59">
    <property type="entry name" value="OXYGEN SENSOR HISTIDINE KINASE NREB"/>
    <property type="match status" value="1"/>
</dbReference>
<dbReference type="InterPro" id="IPR011712">
    <property type="entry name" value="Sig_transdc_His_kin_sub3_dim/P"/>
</dbReference>
<dbReference type="Gene3D" id="3.30.565.10">
    <property type="entry name" value="Histidine kinase-like ATPase, C-terminal domain"/>
    <property type="match status" value="1"/>
</dbReference>
<proteinExistence type="predicted"/>
<dbReference type="InterPro" id="IPR017171">
    <property type="entry name" value="Sig_transdc_His_kinase_MctS"/>
</dbReference>
<comment type="subcellular location">
    <subcellularLocation>
        <location evidence="1">Cell membrane</location>
        <topology evidence="1">Multi-pass membrane protein</topology>
    </subcellularLocation>
</comment>
<dbReference type="InterPro" id="IPR003594">
    <property type="entry name" value="HATPase_dom"/>
</dbReference>
<feature type="transmembrane region" description="Helical" evidence="9">
    <location>
        <begin position="207"/>
        <end position="231"/>
    </location>
</feature>
<evidence type="ECO:0000256" key="8">
    <source>
        <dbReference type="ARBA" id="ARBA00023136"/>
    </source>
</evidence>
<dbReference type="InterPro" id="IPR050482">
    <property type="entry name" value="Sensor_HK_TwoCompSys"/>
</dbReference>
<evidence type="ECO:0000256" key="7">
    <source>
        <dbReference type="ARBA" id="ARBA00023012"/>
    </source>
</evidence>
<evidence type="ECO:0000256" key="6">
    <source>
        <dbReference type="ARBA" id="ARBA00022989"/>
    </source>
</evidence>
<evidence type="ECO:0000256" key="4">
    <source>
        <dbReference type="ARBA" id="ARBA00022692"/>
    </source>
</evidence>
<keyword evidence="12" id="KW-1185">Reference proteome</keyword>
<reference evidence="11" key="1">
    <citation type="submission" date="2022-05" db="EMBL/GenBank/DDBJ databases">
        <title>Schlegelella sp. nov., isolated from mangrove soil.</title>
        <authorList>
            <person name="Liu Y."/>
            <person name="Ge X."/>
            <person name="Liu W."/>
        </authorList>
    </citation>
    <scope>NUCLEOTIDE SEQUENCE</scope>
    <source>
        <strain evidence="11">S2-27</strain>
    </source>
</reference>
<keyword evidence="4 9" id="KW-0812">Transmembrane</keyword>
<evidence type="ECO:0000256" key="2">
    <source>
        <dbReference type="ARBA" id="ARBA00022475"/>
    </source>
</evidence>
<evidence type="ECO:0000313" key="11">
    <source>
        <dbReference type="EMBL" id="MCM5681966.1"/>
    </source>
</evidence>
<keyword evidence="5" id="KW-0418">Kinase</keyword>
<dbReference type="Pfam" id="PF02518">
    <property type="entry name" value="HATPase_c"/>
    <property type="match status" value="1"/>
</dbReference>
<evidence type="ECO:0000313" key="12">
    <source>
        <dbReference type="Proteomes" id="UP001165541"/>
    </source>
</evidence>
<dbReference type="CDD" id="cd16917">
    <property type="entry name" value="HATPase_UhpB-NarQ-NarX-like"/>
    <property type="match status" value="1"/>
</dbReference>
<keyword evidence="6 9" id="KW-1133">Transmembrane helix</keyword>
<dbReference type="SUPFAM" id="SSF55874">
    <property type="entry name" value="ATPase domain of HSP90 chaperone/DNA topoisomerase II/histidine kinase"/>
    <property type="match status" value="1"/>
</dbReference>
<dbReference type="RefSeq" id="WP_251780444.1">
    <property type="nucleotide sequence ID" value="NZ_JAMKFE010000015.1"/>
</dbReference>
<dbReference type="EMBL" id="JAMKFE010000015">
    <property type="protein sequence ID" value="MCM5681966.1"/>
    <property type="molecule type" value="Genomic_DNA"/>
</dbReference>
<dbReference type="Pfam" id="PF17200">
    <property type="entry name" value="sCache_2"/>
    <property type="match status" value="1"/>
</dbReference>
<dbReference type="Pfam" id="PF07730">
    <property type="entry name" value="HisKA_3"/>
    <property type="match status" value="1"/>
</dbReference>
<keyword evidence="8 9" id="KW-0472">Membrane</keyword>
<dbReference type="Proteomes" id="UP001165541">
    <property type="component" value="Unassembled WGS sequence"/>
</dbReference>
<evidence type="ECO:0000256" key="9">
    <source>
        <dbReference type="SAM" id="Phobius"/>
    </source>
</evidence>
<dbReference type="InterPro" id="IPR033480">
    <property type="entry name" value="sCache_2"/>
</dbReference>
<dbReference type="Gene3D" id="3.30.450.20">
    <property type="entry name" value="PAS domain"/>
    <property type="match status" value="1"/>
</dbReference>
<gene>
    <name evidence="11" type="ORF">M8A51_20760</name>
</gene>
<evidence type="ECO:0000256" key="5">
    <source>
        <dbReference type="ARBA" id="ARBA00022777"/>
    </source>
</evidence>
<organism evidence="11 12">
    <name type="scientific">Caldimonas mangrovi</name>
    <dbReference type="NCBI Taxonomy" id="2944811"/>
    <lineage>
        <taxon>Bacteria</taxon>
        <taxon>Pseudomonadati</taxon>
        <taxon>Pseudomonadota</taxon>
        <taxon>Betaproteobacteria</taxon>
        <taxon>Burkholderiales</taxon>
        <taxon>Sphaerotilaceae</taxon>
        <taxon>Caldimonas</taxon>
    </lineage>
</organism>
<accession>A0ABT0YT87</accession>
<evidence type="ECO:0000256" key="3">
    <source>
        <dbReference type="ARBA" id="ARBA00022679"/>
    </source>
</evidence>
<dbReference type="SMART" id="SM01049">
    <property type="entry name" value="Cache_2"/>
    <property type="match status" value="1"/>
</dbReference>
<dbReference type="PANTHER" id="PTHR24421">
    <property type="entry name" value="NITRATE/NITRITE SENSOR PROTEIN NARX-RELATED"/>
    <property type="match status" value="1"/>
</dbReference>
<protein>
    <submittedName>
        <fullName evidence="11">Cache domain-containing protein</fullName>
    </submittedName>
</protein>
<keyword evidence="3" id="KW-0808">Transferase</keyword>
<comment type="caution">
    <text evidence="11">The sequence shown here is derived from an EMBL/GenBank/DDBJ whole genome shotgun (WGS) entry which is preliminary data.</text>
</comment>
<keyword evidence="7" id="KW-0902">Two-component regulatory system</keyword>
<name>A0ABT0YT87_9BURK</name>
<dbReference type="PIRSF" id="PIRSF037314">
    <property type="entry name" value="STHK_MctS"/>
    <property type="match status" value="1"/>
</dbReference>